<dbReference type="InterPro" id="IPR039761">
    <property type="entry name" value="Bms1/Tsr1"/>
</dbReference>
<name>A0A7G2CHD3_9TRYP</name>
<dbReference type="AlphaFoldDB" id="A0A7G2CHD3"/>
<dbReference type="PANTHER" id="PTHR12858:SF2">
    <property type="entry name" value="RIBOSOME BIOGENESIS PROTEIN BMS1 HOMOLOG"/>
    <property type="match status" value="1"/>
</dbReference>
<feature type="compositionally biased region" description="Basic and acidic residues" evidence="1">
    <location>
        <begin position="110"/>
        <end position="119"/>
    </location>
</feature>
<dbReference type="VEuPathDB" id="TriTrypDB:ADEAN_000632200"/>
<feature type="domain" description="Ribosome biogenesis protein BMS1/TSR1 C-terminal" evidence="2">
    <location>
        <begin position="1"/>
        <end position="61"/>
    </location>
</feature>
<dbReference type="Proteomes" id="UP000515908">
    <property type="component" value="Chromosome 12"/>
</dbReference>
<keyword evidence="4" id="KW-1185">Reference proteome</keyword>
<evidence type="ECO:0000256" key="1">
    <source>
        <dbReference type="SAM" id="MobiDB-lite"/>
    </source>
</evidence>
<dbReference type="GO" id="GO:0003924">
    <property type="term" value="F:GTPase activity"/>
    <property type="evidence" value="ECO:0007669"/>
    <property type="project" value="TreeGrafter"/>
</dbReference>
<sequence>MFSSDVEASKFVGAKLKSVSGVRGIIKSVLKGKNGLVRATFEDKIFPSDIVFIRAWKSVEPPEYCAMQRNLLDPTWVGMKTMRELRWERGITLTENKDSEYKDIKRRHRAEAEGEDKSGRVMLSRNTRMQLPFEMKEGVHPD</sequence>
<dbReference type="PANTHER" id="PTHR12858">
    <property type="entry name" value="RIBOSOME BIOGENESIS PROTEIN"/>
    <property type="match status" value="1"/>
</dbReference>
<dbReference type="EMBL" id="LR877156">
    <property type="protein sequence ID" value="CAD2218829.1"/>
    <property type="molecule type" value="Genomic_DNA"/>
</dbReference>
<organism evidence="3 4">
    <name type="scientific">Angomonas deanei</name>
    <dbReference type="NCBI Taxonomy" id="59799"/>
    <lineage>
        <taxon>Eukaryota</taxon>
        <taxon>Discoba</taxon>
        <taxon>Euglenozoa</taxon>
        <taxon>Kinetoplastea</taxon>
        <taxon>Metakinetoplastina</taxon>
        <taxon>Trypanosomatida</taxon>
        <taxon>Trypanosomatidae</taxon>
        <taxon>Strigomonadinae</taxon>
        <taxon>Angomonas</taxon>
    </lineage>
</organism>
<dbReference type="InterPro" id="IPR007034">
    <property type="entry name" value="BMS1_TSR1_C"/>
</dbReference>
<dbReference type="GO" id="GO:0000479">
    <property type="term" value="P:endonucleolytic cleavage of tricistronic rRNA transcript (SSU-rRNA, 5.8S rRNA, LSU-rRNA)"/>
    <property type="evidence" value="ECO:0007669"/>
    <property type="project" value="TreeGrafter"/>
</dbReference>
<dbReference type="GO" id="GO:0005525">
    <property type="term" value="F:GTP binding"/>
    <property type="evidence" value="ECO:0007669"/>
    <property type="project" value="TreeGrafter"/>
</dbReference>
<reference evidence="3 4" key="1">
    <citation type="submission" date="2020-08" db="EMBL/GenBank/DDBJ databases">
        <authorList>
            <person name="Newling K."/>
            <person name="Davey J."/>
            <person name="Forrester S."/>
        </authorList>
    </citation>
    <scope>NUCLEOTIDE SEQUENCE [LARGE SCALE GENOMIC DNA]</scope>
    <source>
        <strain evidence="4">Crithidia deanei Carvalho (ATCC PRA-265)</strain>
    </source>
</reference>
<proteinExistence type="predicted"/>
<evidence type="ECO:0000259" key="2">
    <source>
        <dbReference type="Pfam" id="PF04950"/>
    </source>
</evidence>
<gene>
    <name evidence="3" type="ORF">ADEAN_000632200</name>
</gene>
<dbReference type="GO" id="GO:0000462">
    <property type="term" value="P:maturation of SSU-rRNA from tricistronic rRNA transcript (SSU-rRNA, 5.8S rRNA, LSU-rRNA)"/>
    <property type="evidence" value="ECO:0007669"/>
    <property type="project" value="TreeGrafter"/>
</dbReference>
<dbReference type="Pfam" id="PF04950">
    <property type="entry name" value="RIBIOP_C"/>
    <property type="match status" value="1"/>
</dbReference>
<dbReference type="GO" id="GO:0034511">
    <property type="term" value="F:U3 snoRNA binding"/>
    <property type="evidence" value="ECO:0007669"/>
    <property type="project" value="TreeGrafter"/>
</dbReference>
<accession>A0A7G2CHD3</accession>
<protein>
    <submittedName>
        <fullName evidence="3">40S ribosome biogenesis protein Tsr1 and BMS1 C-terminal, putative</fullName>
    </submittedName>
</protein>
<feature type="region of interest" description="Disordered" evidence="1">
    <location>
        <begin position="104"/>
        <end position="123"/>
    </location>
</feature>
<evidence type="ECO:0000313" key="4">
    <source>
        <dbReference type="Proteomes" id="UP000515908"/>
    </source>
</evidence>
<dbReference type="GO" id="GO:0030686">
    <property type="term" value="C:90S preribosome"/>
    <property type="evidence" value="ECO:0007669"/>
    <property type="project" value="TreeGrafter"/>
</dbReference>
<evidence type="ECO:0000313" key="3">
    <source>
        <dbReference type="EMBL" id="CAD2218829.1"/>
    </source>
</evidence>